<dbReference type="SUPFAM" id="SSF47113">
    <property type="entry name" value="Histone-fold"/>
    <property type="match status" value="1"/>
</dbReference>
<dbReference type="Pfam" id="PF09123">
    <property type="entry name" value="DUF1931"/>
    <property type="match status" value="1"/>
</dbReference>
<dbReference type="RefSeq" id="WP_252807600.1">
    <property type="nucleotide sequence ID" value="NZ_BAAABM010000041.1"/>
</dbReference>
<dbReference type="InterPro" id="IPR009072">
    <property type="entry name" value="Histone-fold"/>
</dbReference>
<name>A0ABP3GPG4_9ACTN</name>
<gene>
    <name evidence="1" type="ORF">GCM10010151_44340</name>
</gene>
<proteinExistence type="predicted"/>
<dbReference type="Proteomes" id="UP001501822">
    <property type="component" value="Unassembled WGS sequence"/>
</dbReference>
<organism evidence="1 2">
    <name type="scientific">Actinoallomurus spadix</name>
    <dbReference type="NCBI Taxonomy" id="79912"/>
    <lineage>
        <taxon>Bacteria</taxon>
        <taxon>Bacillati</taxon>
        <taxon>Actinomycetota</taxon>
        <taxon>Actinomycetes</taxon>
        <taxon>Streptosporangiales</taxon>
        <taxon>Thermomonosporaceae</taxon>
        <taxon>Actinoallomurus</taxon>
    </lineage>
</organism>
<dbReference type="InterPro" id="IPR015207">
    <property type="entry name" value="DUF1931"/>
</dbReference>
<reference evidence="2" key="1">
    <citation type="journal article" date="2019" name="Int. J. Syst. Evol. Microbiol.">
        <title>The Global Catalogue of Microorganisms (GCM) 10K type strain sequencing project: providing services to taxonomists for standard genome sequencing and annotation.</title>
        <authorList>
            <consortium name="The Broad Institute Genomics Platform"/>
            <consortium name="The Broad Institute Genome Sequencing Center for Infectious Disease"/>
            <person name="Wu L."/>
            <person name="Ma J."/>
        </authorList>
    </citation>
    <scope>NUCLEOTIDE SEQUENCE [LARGE SCALE GENOMIC DNA]</scope>
    <source>
        <strain evidence="2">JCM 3146</strain>
    </source>
</reference>
<dbReference type="CDD" id="cd22922">
    <property type="entry name" value="HFD_Aq328-like_rpt1"/>
    <property type="match status" value="1"/>
</dbReference>
<dbReference type="EMBL" id="BAAABM010000041">
    <property type="protein sequence ID" value="GAA0349775.1"/>
    <property type="molecule type" value="Genomic_DNA"/>
</dbReference>
<protein>
    <recommendedName>
        <fullName evidence="3">DUF1931 family protein</fullName>
    </recommendedName>
</protein>
<sequence>MPPTGIPQFQRLFRAAASLDVDKDDLKRYDDFVDGKIYDLILIGQARAKANARDIIQPHDLPVTKGLQECIHEFRKLEEEVELESLLERLAKHPPLELMVADETEADLPQIAGGLTVALARAFKLIDPKLKNPHTEHWERVARVFDLLL</sequence>
<evidence type="ECO:0000313" key="2">
    <source>
        <dbReference type="Proteomes" id="UP001501822"/>
    </source>
</evidence>
<accession>A0ABP3GPG4</accession>
<keyword evidence="2" id="KW-1185">Reference proteome</keyword>
<comment type="caution">
    <text evidence="1">The sequence shown here is derived from an EMBL/GenBank/DDBJ whole genome shotgun (WGS) entry which is preliminary data.</text>
</comment>
<evidence type="ECO:0000313" key="1">
    <source>
        <dbReference type="EMBL" id="GAA0349775.1"/>
    </source>
</evidence>
<dbReference type="CDD" id="cd22923">
    <property type="entry name" value="HFD_Aq328-like_rpt2"/>
    <property type="match status" value="1"/>
</dbReference>
<evidence type="ECO:0008006" key="3">
    <source>
        <dbReference type="Google" id="ProtNLM"/>
    </source>
</evidence>
<dbReference type="Gene3D" id="1.10.20.10">
    <property type="entry name" value="Histone, subunit A"/>
    <property type="match status" value="1"/>
</dbReference>